<keyword evidence="8" id="KW-1185">Reference proteome</keyword>
<evidence type="ECO:0000313" key="7">
    <source>
        <dbReference type="EMBL" id="MCH6266750.1"/>
    </source>
</evidence>
<dbReference type="InterPro" id="IPR027417">
    <property type="entry name" value="P-loop_NTPase"/>
</dbReference>
<evidence type="ECO:0000256" key="2">
    <source>
        <dbReference type="ARBA" id="ARBA00022448"/>
    </source>
</evidence>
<name>A0A942T2K1_9BACI</name>
<evidence type="ECO:0000313" key="8">
    <source>
        <dbReference type="Proteomes" id="UP000677265"/>
    </source>
</evidence>
<organism evidence="6">
    <name type="scientific">Neobacillus citreus</name>
    <dbReference type="NCBI Taxonomy" id="2833578"/>
    <lineage>
        <taxon>Bacteria</taxon>
        <taxon>Bacillati</taxon>
        <taxon>Bacillota</taxon>
        <taxon>Bacilli</taxon>
        <taxon>Bacillales</taxon>
        <taxon>Bacillaceae</taxon>
        <taxon>Neobacillus</taxon>
    </lineage>
</organism>
<comment type="caution">
    <text evidence="6">The sequence shown here is derived from an EMBL/GenBank/DDBJ whole genome shotgun (WGS) entry which is preliminary data.</text>
</comment>
<dbReference type="RefSeq" id="WP_213144751.1">
    <property type="nucleotide sequence ID" value="NZ_JAGYPE020000024.1"/>
</dbReference>
<evidence type="ECO:0000256" key="3">
    <source>
        <dbReference type="ARBA" id="ARBA00022741"/>
    </source>
</evidence>
<keyword evidence="3" id="KW-0547">Nucleotide-binding</keyword>
<dbReference type="EMBL" id="JAGYPE010000005">
    <property type="protein sequence ID" value="MBS4184864.1"/>
    <property type="molecule type" value="Genomic_DNA"/>
</dbReference>
<dbReference type="GO" id="GO:0005524">
    <property type="term" value="F:ATP binding"/>
    <property type="evidence" value="ECO:0007669"/>
    <property type="project" value="UniProtKB-KW"/>
</dbReference>
<proteinExistence type="inferred from homology"/>
<dbReference type="Gene3D" id="3.40.50.300">
    <property type="entry name" value="P-loop containing nucleotide triphosphate hydrolases"/>
    <property type="match status" value="1"/>
</dbReference>
<dbReference type="SMART" id="SM00382">
    <property type="entry name" value="AAA"/>
    <property type="match status" value="1"/>
</dbReference>
<sequence>MESIVELKNVTKVIKGRTIIDDISFQVYKGEVFGFLGPNGAGKTTTIRMIVGLMGITSGDIIIGGSSIKTQFEDAVRHVGAIVENPEMYKFLTGYQNLIHYARMAKGITKEKIAEVVELVGLSDRIHDKVKTYSLGMRQRLGLAQCLLHDPEVLILDEPTNGLDPAGIREIRDYVRLLAREKNMAVIVSSHLLSEMEMMCDRIGIIQNGQLIDVQQVKEFIQGNETVHELEVIPSETALSIVHAYFPDAEANLSRNGISVSLSKKEIPHLVKILVQEEIKIFAIKETAKTLEDRFLEVTKKEAEEAHA</sequence>
<dbReference type="PANTHER" id="PTHR43335:SF4">
    <property type="entry name" value="ABC TRANSPORTER, ATP-BINDING PROTEIN"/>
    <property type="match status" value="1"/>
</dbReference>
<evidence type="ECO:0000313" key="6">
    <source>
        <dbReference type="EMBL" id="MBS4184864.1"/>
    </source>
</evidence>
<dbReference type="InterPro" id="IPR003439">
    <property type="entry name" value="ABC_transporter-like_ATP-bd"/>
</dbReference>
<accession>A0A942T2K1</accession>
<feature type="domain" description="ABC transporter" evidence="5">
    <location>
        <begin position="5"/>
        <end position="233"/>
    </location>
</feature>
<dbReference type="SUPFAM" id="SSF52540">
    <property type="entry name" value="P-loop containing nucleoside triphosphate hydrolases"/>
    <property type="match status" value="1"/>
</dbReference>
<dbReference type="GO" id="GO:0016887">
    <property type="term" value="F:ATP hydrolysis activity"/>
    <property type="evidence" value="ECO:0007669"/>
    <property type="project" value="InterPro"/>
</dbReference>
<dbReference type="PANTHER" id="PTHR43335">
    <property type="entry name" value="ABC TRANSPORTER, ATP-BINDING PROTEIN"/>
    <property type="match status" value="1"/>
</dbReference>
<evidence type="ECO:0000256" key="4">
    <source>
        <dbReference type="ARBA" id="ARBA00022840"/>
    </source>
</evidence>
<reference evidence="6" key="1">
    <citation type="submission" date="2021-05" db="EMBL/GenBank/DDBJ databases">
        <title>Novel Bacillus species.</title>
        <authorList>
            <person name="Liu G."/>
        </authorList>
    </citation>
    <scope>NUCLEOTIDE SEQUENCE</scope>
    <source>
        <strain evidence="6 8">FJAT-50051</strain>
    </source>
</reference>
<dbReference type="InterPro" id="IPR017871">
    <property type="entry name" value="ABC_transporter-like_CS"/>
</dbReference>
<dbReference type="Proteomes" id="UP000677265">
    <property type="component" value="Unassembled WGS sequence"/>
</dbReference>
<dbReference type="InterPro" id="IPR003593">
    <property type="entry name" value="AAA+_ATPase"/>
</dbReference>
<dbReference type="Pfam" id="PF00005">
    <property type="entry name" value="ABC_tran"/>
    <property type="match status" value="1"/>
</dbReference>
<dbReference type="AlphaFoldDB" id="A0A942T2K1"/>
<keyword evidence="4 6" id="KW-0067">ATP-binding</keyword>
<gene>
    <name evidence="7" type="ORF">KHB02_014570</name>
    <name evidence="6" type="ORF">KHB02_26150</name>
</gene>
<keyword evidence="2" id="KW-0813">Transport</keyword>
<dbReference type="PROSITE" id="PS00211">
    <property type="entry name" value="ABC_TRANSPORTER_1"/>
    <property type="match status" value="1"/>
</dbReference>
<dbReference type="PROSITE" id="PS50893">
    <property type="entry name" value="ABC_TRANSPORTER_2"/>
    <property type="match status" value="1"/>
</dbReference>
<evidence type="ECO:0000259" key="5">
    <source>
        <dbReference type="PROSITE" id="PS50893"/>
    </source>
</evidence>
<dbReference type="EMBL" id="JAGYPE020000024">
    <property type="protein sequence ID" value="MCH6266750.1"/>
    <property type="molecule type" value="Genomic_DNA"/>
</dbReference>
<protein>
    <submittedName>
        <fullName evidence="6">ABC transporter ATP-binding protein</fullName>
    </submittedName>
</protein>
<comment type="similarity">
    <text evidence="1">Belongs to the ABC transporter superfamily.</text>
</comment>
<evidence type="ECO:0000256" key="1">
    <source>
        <dbReference type="ARBA" id="ARBA00005417"/>
    </source>
</evidence>